<feature type="domain" description="F420-non-reducing hydrogenase iron-sulfur subunit D" evidence="5">
    <location>
        <begin position="1"/>
        <end position="83"/>
    </location>
</feature>
<keyword evidence="3" id="KW-0408">Iron</keyword>
<keyword evidence="2" id="KW-0560">Oxidoreductase</keyword>
<protein>
    <recommendedName>
        <fullName evidence="5">F420-non-reducing hydrogenase iron-sulfur subunit D domain-containing protein</fullName>
    </recommendedName>
</protein>
<evidence type="ECO:0000313" key="6">
    <source>
        <dbReference type="EMBL" id="KXA93828.1"/>
    </source>
</evidence>
<organism evidence="6 7">
    <name type="scientific">candidate division MSBL1 archaeon SCGC-AAA259E19</name>
    <dbReference type="NCBI Taxonomy" id="1698264"/>
    <lineage>
        <taxon>Archaea</taxon>
        <taxon>Methanobacteriati</taxon>
        <taxon>Methanobacteriota</taxon>
        <taxon>candidate division MSBL1</taxon>
    </lineage>
</organism>
<dbReference type="GO" id="GO:0016491">
    <property type="term" value="F:oxidoreductase activity"/>
    <property type="evidence" value="ECO:0007669"/>
    <property type="project" value="UniProtKB-KW"/>
</dbReference>
<accession>A0A133UI36</accession>
<evidence type="ECO:0000313" key="7">
    <source>
        <dbReference type="Proteomes" id="UP000070284"/>
    </source>
</evidence>
<dbReference type="EMBL" id="LHXO01000097">
    <property type="protein sequence ID" value="KXA93828.1"/>
    <property type="molecule type" value="Genomic_DNA"/>
</dbReference>
<keyword evidence="7" id="KW-1185">Reference proteome</keyword>
<dbReference type="AlphaFoldDB" id="A0A133UI36"/>
<dbReference type="Proteomes" id="UP000070284">
    <property type="component" value="Unassembled WGS sequence"/>
</dbReference>
<reference evidence="6 7" key="1">
    <citation type="journal article" date="2016" name="Sci. Rep.">
        <title>Metabolic traits of an uncultured archaeal lineage -MSBL1- from brine pools of the Red Sea.</title>
        <authorList>
            <person name="Mwirichia R."/>
            <person name="Alam I."/>
            <person name="Rashid M."/>
            <person name="Vinu M."/>
            <person name="Ba-Alawi W."/>
            <person name="Anthony Kamau A."/>
            <person name="Kamanda Ngugi D."/>
            <person name="Goker M."/>
            <person name="Klenk H.P."/>
            <person name="Bajic V."/>
            <person name="Stingl U."/>
        </authorList>
    </citation>
    <scope>NUCLEOTIDE SEQUENCE [LARGE SCALE GENOMIC DNA]</scope>
    <source>
        <strain evidence="6">SCGC-AAA259E19</strain>
    </source>
</reference>
<proteinExistence type="predicted"/>
<dbReference type="Pfam" id="PF02662">
    <property type="entry name" value="FlpD"/>
    <property type="match status" value="1"/>
</dbReference>
<dbReference type="InterPro" id="IPR003813">
    <property type="entry name" value="MvhD/FlpD"/>
</dbReference>
<sequence>PVMVLEAFRQGADGVIIGGCHPGDCHYEEGNLYARRRIRILKKMMEFTGIDPRRLRLEWISASEGKKFQQVLQDFTSTLKELGTENKLEGYGER</sequence>
<feature type="non-terminal residue" evidence="6">
    <location>
        <position position="1"/>
    </location>
</feature>
<dbReference type="GO" id="GO:0051536">
    <property type="term" value="F:iron-sulfur cluster binding"/>
    <property type="evidence" value="ECO:0007669"/>
    <property type="project" value="UniProtKB-KW"/>
</dbReference>
<keyword evidence="4" id="KW-0411">Iron-sulfur</keyword>
<evidence type="ECO:0000256" key="2">
    <source>
        <dbReference type="ARBA" id="ARBA00023002"/>
    </source>
</evidence>
<evidence type="ECO:0000256" key="3">
    <source>
        <dbReference type="ARBA" id="ARBA00023004"/>
    </source>
</evidence>
<name>A0A133UI36_9EURY</name>
<gene>
    <name evidence="6" type="ORF">AKJ65_05880</name>
</gene>
<evidence type="ECO:0000256" key="4">
    <source>
        <dbReference type="ARBA" id="ARBA00023014"/>
    </source>
</evidence>
<evidence type="ECO:0000256" key="1">
    <source>
        <dbReference type="ARBA" id="ARBA00022723"/>
    </source>
</evidence>
<keyword evidence="1" id="KW-0479">Metal-binding</keyword>
<comment type="caution">
    <text evidence="6">The sequence shown here is derived from an EMBL/GenBank/DDBJ whole genome shotgun (WGS) entry which is preliminary data.</text>
</comment>
<evidence type="ECO:0000259" key="5">
    <source>
        <dbReference type="Pfam" id="PF02662"/>
    </source>
</evidence>
<dbReference type="GO" id="GO:0046872">
    <property type="term" value="F:metal ion binding"/>
    <property type="evidence" value="ECO:0007669"/>
    <property type="project" value="UniProtKB-KW"/>
</dbReference>